<evidence type="ECO:0000313" key="2">
    <source>
        <dbReference type="WBParaSite" id="nRc.2.0.1.t00376-RA"/>
    </source>
</evidence>
<accession>A0A915HGE5</accession>
<evidence type="ECO:0000313" key="1">
    <source>
        <dbReference type="Proteomes" id="UP000887565"/>
    </source>
</evidence>
<name>A0A915HGE5_ROMCU</name>
<dbReference type="Proteomes" id="UP000887565">
    <property type="component" value="Unplaced"/>
</dbReference>
<organism evidence="1 2">
    <name type="scientific">Romanomermis culicivorax</name>
    <name type="common">Nematode worm</name>
    <dbReference type="NCBI Taxonomy" id="13658"/>
    <lineage>
        <taxon>Eukaryota</taxon>
        <taxon>Metazoa</taxon>
        <taxon>Ecdysozoa</taxon>
        <taxon>Nematoda</taxon>
        <taxon>Enoplea</taxon>
        <taxon>Dorylaimia</taxon>
        <taxon>Mermithida</taxon>
        <taxon>Mermithoidea</taxon>
        <taxon>Mermithidae</taxon>
        <taxon>Romanomermis</taxon>
    </lineage>
</organism>
<proteinExistence type="predicted"/>
<reference evidence="2" key="1">
    <citation type="submission" date="2022-11" db="UniProtKB">
        <authorList>
            <consortium name="WormBaseParasite"/>
        </authorList>
    </citation>
    <scope>IDENTIFICATION</scope>
</reference>
<dbReference type="WBParaSite" id="nRc.2.0.1.t00376-RA">
    <property type="protein sequence ID" value="nRc.2.0.1.t00376-RA"/>
    <property type="gene ID" value="nRc.2.0.1.g00376"/>
</dbReference>
<dbReference type="AlphaFoldDB" id="A0A915HGE5"/>
<protein>
    <submittedName>
        <fullName evidence="2">Uncharacterized protein</fullName>
    </submittedName>
</protein>
<keyword evidence="1" id="KW-1185">Reference proteome</keyword>
<sequence length="63" mass="7182">MAIELPRTTGQGCGITYYNFQHSNDVGIAEVKIEHSGFAWFQTEGMQNVVKAEILHYNMTDWC</sequence>